<protein>
    <submittedName>
        <fullName evidence="6">L-rhamnosyltransferase</fullName>
    </submittedName>
</protein>
<evidence type="ECO:0000256" key="4">
    <source>
        <dbReference type="ARBA" id="ARBA00022679"/>
    </source>
</evidence>
<feature type="domain" description="Glycosyltransferase 2-like" evidence="5">
    <location>
        <begin position="11"/>
        <end position="139"/>
    </location>
</feature>
<proteinExistence type="inferred from homology"/>
<dbReference type="KEGG" id="pke:DLD99_20355"/>
<dbReference type="GO" id="GO:0016757">
    <property type="term" value="F:glycosyltransferase activity"/>
    <property type="evidence" value="ECO:0007669"/>
    <property type="project" value="UniProtKB-KW"/>
</dbReference>
<dbReference type="RefSeq" id="WP_114884642.1">
    <property type="nucleotide sequence ID" value="NZ_CP029608.1"/>
</dbReference>
<dbReference type="CDD" id="cd02526">
    <property type="entry name" value="GT2_RfbF_like"/>
    <property type="match status" value="1"/>
</dbReference>
<comment type="similarity">
    <text evidence="1">Belongs to the glycosyltransferase 2 family.</text>
</comment>
<dbReference type="EMBL" id="CP029608">
    <property type="protein sequence ID" value="AXI62730.1"/>
    <property type="molecule type" value="Genomic_DNA"/>
</dbReference>
<keyword evidence="2" id="KW-1003">Cell membrane</keyword>
<keyword evidence="2" id="KW-0997">Cell inner membrane</keyword>
<reference evidence="6 7" key="1">
    <citation type="submission" date="2018-05" db="EMBL/GenBank/DDBJ databases">
        <title>Complete genome sequence of Pseudomonas kribbensis 46-2(T).</title>
        <authorList>
            <person name="Jeong H."/>
            <person name="Lee S.-G."/>
            <person name="Rha E."/>
            <person name="Kim H."/>
        </authorList>
    </citation>
    <scope>NUCLEOTIDE SEQUENCE [LARGE SCALE GENOMIC DNA]</scope>
    <source>
        <strain evidence="6 7">46-2</strain>
    </source>
</reference>
<evidence type="ECO:0000256" key="2">
    <source>
        <dbReference type="ARBA" id="ARBA00022519"/>
    </source>
</evidence>
<keyword evidence="7" id="KW-1185">Reference proteome</keyword>
<dbReference type="SUPFAM" id="SSF53448">
    <property type="entry name" value="Nucleotide-diphospho-sugar transferases"/>
    <property type="match status" value="1"/>
</dbReference>
<keyword evidence="3" id="KW-0328">Glycosyltransferase</keyword>
<sequence>MKNQVPSVCAVIITFFPDLGNLRNLVESLSAQVDSIVIVDNGSSDSMELFVSKLSIENKPVVLGLGENLGIGHAQNVGIEYAKTSGAAYVVLFDQDSCPEKNMVVKLLSAARELESSGVPLAAVAPGYKDFDGGRLSSFVRIGYFGFSRIDCAPDSKVVEADFLISSGSLIPLSAIAKVGGVDASLFIDHVDTEWCMRAKSMGLKLFGVNDAIMLHSLGDRRARFWFLRWRTVPYHSPFRYYYMFRNSILLQKRSYMPLRWKIADLVRCLRALVFFGIFSSDRMACVKMMLRGTRDGIAGITGKMK</sequence>
<gene>
    <name evidence="6" type="ORF">DLD99_20355</name>
</gene>
<evidence type="ECO:0000256" key="3">
    <source>
        <dbReference type="ARBA" id="ARBA00022676"/>
    </source>
</evidence>
<evidence type="ECO:0000313" key="6">
    <source>
        <dbReference type="EMBL" id="AXI62730.1"/>
    </source>
</evidence>
<dbReference type="Gene3D" id="3.90.550.10">
    <property type="entry name" value="Spore Coat Polysaccharide Biosynthesis Protein SpsA, Chain A"/>
    <property type="match status" value="1"/>
</dbReference>
<evidence type="ECO:0000313" key="7">
    <source>
        <dbReference type="Proteomes" id="UP000253720"/>
    </source>
</evidence>
<dbReference type="PANTHER" id="PTHR43179:SF12">
    <property type="entry name" value="GALACTOFURANOSYLTRANSFERASE GLFT2"/>
    <property type="match status" value="1"/>
</dbReference>
<dbReference type="NCBIfam" id="TIGR01556">
    <property type="entry name" value="rhamnosyltran"/>
    <property type="match status" value="1"/>
</dbReference>
<dbReference type="InterPro" id="IPR001173">
    <property type="entry name" value="Glyco_trans_2-like"/>
</dbReference>
<evidence type="ECO:0000256" key="1">
    <source>
        <dbReference type="ARBA" id="ARBA00006739"/>
    </source>
</evidence>
<organism evidence="6 7">
    <name type="scientific">Pseudomonas kribbensis</name>
    <dbReference type="NCBI Taxonomy" id="1628086"/>
    <lineage>
        <taxon>Bacteria</taxon>
        <taxon>Pseudomonadati</taxon>
        <taxon>Pseudomonadota</taxon>
        <taxon>Gammaproteobacteria</taxon>
        <taxon>Pseudomonadales</taxon>
        <taxon>Pseudomonadaceae</taxon>
        <taxon>Pseudomonas</taxon>
    </lineage>
</organism>
<name>A0A345RTW4_9PSED</name>
<dbReference type="AlphaFoldDB" id="A0A345RTW4"/>
<dbReference type="PANTHER" id="PTHR43179">
    <property type="entry name" value="RHAMNOSYLTRANSFERASE WBBL"/>
    <property type="match status" value="1"/>
</dbReference>
<keyword evidence="4 6" id="KW-0808">Transferase</keyword>
<keyword evidence="2" id="KW-0472">Membrane</keyword>
<accession>A0A345RTW4</accession>
<dbReference type="InterPro" id="IPR006446">
    <property type="entry name" value="RhaTrfase"/>
</dbReference>
<dbReference type="Pfam" id="PF00535">
    <property type="entry name" value="Glycos_transf_2"/>
    <property type="match status" value="1"/>
</dbReference>
<dbReference type="Proteomes" id="UP000253720">
    <property type="component" value="Chromosome"/>
</dbReference>
<evidence type="ECO:0000259" key="5">
    <source>
        <dbReference type="Pfam" id="PF00535"/>
    </source>
</evidence>
<dbReference type="InterPro" id="IPR029044">
    <property type="entry name" value="Nucleotide-diphossugar_trans"/>
</dbReference>